<evidence type="ECO:0000256" key="1">
    <source>
        <dbReference type="ARBA" id="ARBA00008655"/>
    </source>
</evidence>
<sequence length="352" mass="40285">MGKVIHPVIRIVFYFGWFFWICMVANMLFIVTSILIMPFNELLAYKINSHIAFFLWNRMQYVFEHRHGAAITFSGDVIPPNENAIVVANHLSYSDFYLINGLAARKRMLPYGRWFVKSSLKWQLPIFGWSMYLIGMVMVARDWLKDSDSISQAFKGLKQPPGIGKKVWLVSFLEGTRMTPEKLEKSQKYCREDGKTVLSNVLAARTKGFIAAVRELRNSHVTHVYGTENNILSVFTPSDVTLAYSGPEGFGKAPNLVTINSISQLSPKYKFHIHTRRWAIRELPEDEGDLKTWIETVWMEKDEILDGLKKEWINWKGLVGWGAKTSGRSGACGVYRDALYRSPPKKSAAKMD</sequence>
<feature type="domain" description="Phospholipid/glycerol acyltransferase" evidence="5">
    <location>
        <begin position="84"/>
        <end position="209"/>
    </location>
</feature>
<protein>
    <recommendedName>
        <fullName evidence="5">Phospholipid/glycerol acyltransferase domain-containing protein</fullName>
    </recommendedName>
</protein>
<keyword evidence="4" id="KW-0812">Transmembrane</keyword>
<reference evidence="6 7" key="1">
    <citation type="submission" date="2015-08" db="EMBL/GenBank/DDBJ databases">
        <title>Next Generation Sequencing and Analysis of the Genome of Puccinia sorghi L Schw, the Causal Agent of Maize Common Rust.</title>
        <authorList>
            <person name="Rochi L."/>
            <person name="Burguener G."/>
            <person name="Darino M."/>
            <person name="Turjanski A."/>
            <person name="Kreff E."/>
            <person name="Dieguez M.J."/>
            <person name="Sacco F."/>
        </authorList>
    </citation>
    <scope>NUCLEOTIDE SEQUENCE [LARGE SCALE GENOMIC DNA]</scope>
    <source>
        <strain evidence="6 7">RO10H11247</strain>
    </source>
</reference>
<evidence type="ECO:0000256" key="4">
    <source>
        <dbReference type="SAM" id="Phobius"/>
    </source>
</evidence>
<dbReference type="CDD" id="cd07990">
    <property type="entry name" value="LPLAT_LCLAT1-like"/>
    <property type="match status" value="1"/>
</dbReference>
<dbReference type="OrthoDB" id="189226at2759"/>
<dbReference type="InterPro" id="IPR032098">
    <property type="entry name" value="Acyltransf_C"/>
</dbReference>
<keyword evidence="4" id="KW-0472">Membrane</keyword>
<keyword evidence="4" id="KW-1133">Transmembrane helix</keyword>
<dbReference type="SUPFAM" id="SSF69593">
    <property type="entry name" value="Glycerol-3-phosphate (1)-acyltransferase"/>
    <property type="match status" value="1"/>
</dbReference>
<dbReference type="InterPro" id="IPR002123">
    <property type="entry name" value="Plipid/glycerol_acylTrfase"/>
</dbReference>
<dbReference type="EMBL" id="LAVV01013116">
    <property type="protein sequence ID" value="KNZ45969.1"/>
    <property type="molecule type" value="Genomic_DNA"/>
</dbReference>
<evidence type="ECO:0000256" key="3">
    <source>
        <dbReference type="ARBA" id="ARBA00023315"/>
    </source>
</evidence>
<evidence type="ECO:0000256" key="2">
    <source>
        <dbReference type="ARBA" id="ARBA00022679"/>
    </source>
</evidence>
<evidence type="ECO:0000313" key="6">
    <source>
        <dbReference type="EMBL" id="KNZ45969.1"/>
    </source>
</evidence>
<dbReference type="PANTHER" id="PTHR10983:SF24">
    <property type="entry name" value="1-ACYLGLYCEROL-3-PHOSPHATE O-ACYLTRANSFERASE 3, ISOFORM E-RELATED"/>
    <property type="match status" value="1"/>
</dbReference>
<dbReference type="Pfam" id="PF16076">
    <property type="entry name" value="Acyltransf_C"/>
    <property type="match status" value="1"/>
</dbReference>
<dbReference type="VEuPathDB" id="FungiDB:VP01_765g6"/>
<dbReference type="STRING" id="27349.A0A0L6UBN9"/>
<proteinExistence type="inferred from homology"/>
<dbReference type="PANTHER" id="PTHR10983">
    <property type="entry name" value="1-ACYLGLYCEROL-3-PHOSPHATE ACYLTRANSFERASE-RELATED"/>
    <property type="match status" value="1"/>
</dbReference>
<gene>
    <name evidence="6" type="ORF">VP01_765g6</name>
</gene>
<dbReference type="GO" id="GO:0012505">
    <property type="term" value="C:endomembrane system"/>
    <property type="evidence" value="ECO:0007669"/>
    <property type="project" value="TreeGrafter"/>
</dbReference>
<dbReference type="Pfam" id="PF01553">
    <property type="entry name" value="Acyltransferase"/>
    <property type="match status" value="1"/>
</dbReference>
<accession>A0A0L6UBN9</accession>
<dbReference type="Proteomes" id="UP000037035">
    <property type="component" value="Unassembled WGS sequence"/>
</dbReference>
<feature type="transmembrane region" description="Helical" evidence="4">
    <location>
        <begin position="12"/>
        <end position="36"/>
    </location>
</feature>
<organism evidence="6 7">
    <name type="scientific">Puccinia sorghi</name>
    <dbReference type="NCBI Taxonomy" id="27349"/>
    <lineage>
        <taxon>Eukaryota</taxon>
        <taxon>Fungi</taxon>
        <taxon>Dikarya</taxon>
        <taxon>Basidiomycota</taxon>
        <taxon>Pucciniomycotina</taxon>
        <taxon>Pucciniomycetes</taxon>
        <taxon>Pucciniales</taxon>
        <taxon>Pucciniaceae</taxon>
        <taxon>Puccinia</taxon>
    </lineage>
</organism>
<dbReference type="SMART" id="SM00563">
    <property type="entry name" value="PlsC"/>
    <property type="match status" value="1"/>
</dbReference>
<evidence type="ECO:0000259" key="5">
    <source>
        <dbReference type="SMART" id="SM00563"/>
    </source>
</evidence>
<dbReference type="AlphaFoldDB" id="A0A0L6UBN9"/>
<evidence type="ECO:0000313" key="7">
    <source>
        <dbReference type="Proteomes" id="UP000037035"/>
    </source>
</evidence>
<keyword evidence="2" id="KW-0808">Transferase</keyword>
<dbReference type="GO" id="GO:0003841">
    <property type="term" value="F:1-acylglycerol-3-phosphate O-acyltransferase activity"/>
    <property type="evidence" value="ECO:0007669"/>
    <property type="project" value="TreeGrafter"/>
</dbReference>
<comment type="caution">
    <text evidence="6">The sequence shown here is derived from an EMBL/GenBank/DDBJ whole genome shotgun (WGS) entry which is preliminary data.</text>
</comment>
<comment type="similarity">
    <text evidence="1">Belongs to the 1-acyl-sn-glycerol-3-phosphate acyltransferase family.</text>
</comment>
<keyword evidence="7" id="KW-1185">Reference proteome</keyword>
<name>A0A0L6UBN9_9BASI</name>
<keyword evidence="3" id="KW-0012">Acyltransferase</keyword>